<dbReference type="SUPFAM" id="SSF52540">
    <property type="entry name" value="P-loop containing nucleoside triphosphate hydrolases"/>
    <property type="match status" value="1"/>
</dbReference>
<name>A0A9Q1ATN9_9SAUR</name>
<feature type="region of interest" description="Disordered" evidence="7">
    <location>
        <begin position="37"/>
        <end position="71"/>
    </location>
</feature>
<feature type="compositionally biased region" description="Low complexity" evidence="7">
    <location>
        <begin position="60"/>
        <end position="71"/>
    </location>
</feature>
<evidence type="ECO:0000256" key="5">
    <source>
        <dbReference type="ARBA" id="ARBA00023134"/>
    </source>
</evidence>
<proteinExistence type="inferred from homology"/>
<feature type="compositionally biased region" description="Basic and acidic residues" evidence="7">
    <location>
        <begin position="45"/>
        <end position="55"/>
    </location>
</feature>
<dbReference type="EC" id="3.6.5.2" evidence="2"/>
<dbReference type="SMART" id="SM00173">
    <property type="entry name" value="RAS"/>
    <property type="match status" value="1"/>
</dbReference>
<comment type="similarity">
    <text evidence="1">Belongs to the small GTPase superfamily. Ras family.</text>
</comment>
<evidence type="ECO:0000256" key="7">
    <source>
        <dbReference type="SAM" id="MobiDB-lite"/>
    </source>
</evidence>
<accession>A0A9Q1ATN9</accession>
<dbReference type="AlphaFoldDB" id="A0A9Q1ATN9"/>
<dbReference type="NCBIfam" id="TIGR00231">
    <property type="entry name" value="small_GTP"/>
    <property type="match status" value="1"/>
</dbReference>
<dbReference type="OrthoDB" id="18798at2759"/>
<keyword evidence="3" id="KW-0547">Nucleotide-binding</keyword>
<dbReference type="Pfam" id="PF00071">
    <property type="entry name" value="Ras"/>
    <property type="match status" value="1"/>
</dbReference>
<dbReference type="InterPro" id="IPR005225">
    <property type="entry name" value="Small_GTP-bd"/>
</dbReference>
<keyword evidence="4" id="KW-0378">Hydrolase</keyword>
<evidence type="ECO:0000256" key="3">
    <source>
        <dbReference type="ARBA" id="ARBA00022741"/>
    </source>
</evidence>
<dbReference type="SMART" id="SM00174">
    <property type="entry name" value="RHO"/>
    <property type="match status" value="1"/>
</dbReference>
<dbReference type="GO" id="GO:0003925">
    <property type="term" value="F:G protein activity"/>
    <property type="evidence" value="ECO:0007669"/>
    <property type="project" value="UniProtKB-EC"/>
</dbReference>
<dbReference type="Proteomes" id="UP001142489">
    <property type="component" value="Unassembled WGS sequence"/>
</dbReference>
<evidence type="ECO:0000313" key="8">
    <source>
        <dbReference type="EMBL" id="KAJ7310554.1"/>
    </source>
</evidence>
<evidence type="ECO:0000256" key="2">
    <source>
        <dbReference type="ARBA" id="ARBA00011984"/>
    </source>
</evidence>
<protein>
    <recommendedName>
        <fullName evidence="2">small monomeric GTPase</fullName>
        <ecNumber evidence="2">3.6.5.2</ecNumber>
    </recommendedName>
</protein>
<dbReference type="GO" id="GO:0005525">
    <property type="term" value="F:GTP binding"/>
    <property type="evidence" value="ECO:0007669"/>
    <property type="project" value="UniProtKB-KW"/>
</dbReference>
<dbReference type="InterPro" id="IPR027417">
    <property type="entry name" value="P-loop_NTPase"/>
</dbReference>
<keyword evidence="9" id="KW-1185">Reference proteome</keyword>
<dbReference type="InterPro" id="IPR001806">
    <property type="entry name" value="Small_GTPase"/>
</dbReference>
<comment type="caution">
    <text evidence="8">The sequence shown here is derived from an EMBL/GenBank/DDBJ whole genome shotgun (WGS) entry which is preliminary data.</text>
</comment>
<dbReference type="PROSITE" id="PS51421">
    <property type="entry name" value="RAS"/>
    <property type="match status" value="1"/>
</dbReference>
<evidence type="ECO:0000256" key="4">
    <source>
        <dbReference type="ARBA" id="ARBA00022801"/>
    </source>
</evidence>
<dbReference type="InterPro" id="IPR051065">
    <property type="entry name" value="Ras-related_GTPase"/>
</dbReference>
<dbReference type="EMBL" id="JAPFRF010000015">
    <property type="protein sequence ID" value="KAJ7310554.1"/>
    <property type="molecule type" value="Genomic_DNA"/>
</dbReference>
<evidence type="ECO:0000256" key="1">
    <source>
        <dbReference type="ARBA" id="ARBA00008344"/>
    </source>
</evidence>
<reference evidence="8" key="1">
    <citation type="journal article" date="2023" name="DNA Res.">
        <title>Chromosome-level genome assembly of Phrynocephalus forsythii using third-generation DNA sequencing and Hi-C analysis.</title>
        <authorList>
            <person name="Qi Y."/>
            <person name="Zhao W."/>
            <person name="Zhao Y."/>
            <person name="Niu C."/>
            <person name="Cao S."/>
            <person name="Zhang Y."/>
        </authorList>
    </citation>
    <scope>NUCLEOTIDE SEQUENCE</scope>
    <source>
        <tissue evidence="8">Muscle</tissue>
    </source>
</reference>
<dbReference type="SMART" id="SM00175">
    <property type="entry name" value="RAB"/>
    <property type="match status" value="1"/>
</dbReference>
<dbReference type="PROSITE" id="PS51419">
    <property type="entry name" value="RAB"/>
    <property type="match status" value="1"/>
</dbReference>
<evidence type="ECO:0000313" key="9">
    <source>
        <dbReference type="Proteomes" id="UP001142489"/>
    </source>
</evidence>
<dbReference type="Gene3D" id="3.40.50.300">
    <property type="entry name" value="P-loop containing nucleotide triphosphate hydrolases"/>
    <property type="match status" value="1"/>
</dbReference>
<comment type="catalytic activity">
    <reaction evidence="6">
        <text>GTP + H2O = GDP + phosphate + H(+)</text>
        <dbReference type="Rhea" id="RHEA:19669"/>
        <dbReference type="ChEBI" id="CHEBI:15377"/>
        <dbReference type="ChEBI" id="CHEBI:15378"/>
        <dbReference type="ChEBI" id="CHEBI:37565"/>
        <dbReference type="ChEBI" id="CHEBI:43474"/>
        <dbReference type="ChEBI" id="CHEBI:58189"/>
        <dbReference type="EC" id="3.6.5.2"/>
    </reaction>
</comment>
<dbReference type="PRINTS" id="PR00449">
    <property type="entry name" value="RASTRNSFRMNG"/>
</dbReference>
<gene>
    <name evidence="8" type="ORF">JRQ81_007492</name>
</gene>
<sequence>MQKKDSPPRPPQPRCAEPLAGWLFCFVPPPCGFHETLRPPASGGARKEKGERARTQAELSSTGSSFSASPSRLPWVHSTGMRCHSWDTIMSQYSTNFLLVPIPEYPPLDCAPNKIIKLVVLGGSGVGKTALVVRFLTKRFIGDYEANTGALYSRKFTIDGEQISLQVQDMPFVSLEDDNESICCQEQINRSIYWADGFVFVYSITDYQSYRAVRPLHQHIRKIHPNANIPLALMGNKGDLLRARQVSTKEGCQLAKELGCTYSEVSARENGEGVHEAFQQLCQEMSRMIGSCNGEKRRGLHLIRPKSPNMQDLKRRLKQALSSKGKAATAL</sequence>
<dbReference type="CDD" id="cd04146">
    <property type="entry name" value="RERG_RasL11_like"/>
    <property type="match status" value="1"/>
</dbReference>
<keyword evidence="5" id="KW-0342">GTP-binding</keyword>
<evidence type="ECO:0000256" key="6">
    <source>
        <dbReference type="ARBA" id="ARBA00048098"/>
    </source>
</evidence>
<dbReference type="PANTHER" id="PTHR45704">
    <property type="entry name" value="RAS-LIKE FAMILY MEMBER 11"/>
    <property type="match status" value="1"/>
</dbReference>
<organism evidence="8 9">
    <name type="scientific">Phrynocephalus forsythii</name>
    <dbReference type="NCBI Taxonomy" id="171643"/>
    <lineage>
        <taxon>Eukaryota</taxon>
        <taxon>Metazoa</taxon>
        <taxon>Chordata</taxon>
        <taxon>Craniata</taxon>
        <taxon>Vertebrata</taxon>
        <taxon>Euteleostomi</taxon>
        <taxon>Lepidosauria</taxon>
        <taxon>Squamata</taxon>
        <taxon>Bifurcata</taxon>
        <taxon>Unidentata</taxon>
        <taxon>Episquamata</taxon>
        <taxon>Toxicofera</taxon>
        <taxon>Iguania</taxon>
        <taxon>Acrodonta</taxon>
        <taxon>Agamidae</taxon>
        <taxon>Agaminae</taxon>
        <taxon>Phrynocephalus</taxon>
    </lineage>
</organism>